<evidence type="ECO:0000313" key="2">
    <source>
        <dbReference type="Proteomes" id="UP000717585"/>
    </source>
</evidence>
<dbReference type="Proteomes" id="UP000717585">
    <property type="component" value="Unassembled WGS sequence"/>
</dbReference>
<proteinExistence type="predicted"/>
<sequence>MEGKGDHPNTYKVMDLVSKCVATVHADRLVTFHADGLTEKELEEIAAYEQDEQPASPPDEDSYIPYNRYYDQLEAIDSYLELNPGLKPMFESAKKKFRRSGRR</sequence>
<dbReference type="AlphaFoldDB" id="A0A8J6B1W9"/>
<organism evidence="1 2">
    <name type="scientific">Carpediemonas membranifera</name>
    <dbReference type="NCBI Taxonomy" id="201153"/>
    <lineage>
        <taxon>Eukaryota</taxon>
        <taxon>Metamonada</taxon>
        <taxon>Carpediemonas-like organisms</taxon>
        <taxon>Carpediemonas</taxon>
    </lineage>
</organism>
<protein>
    <submittedName>
        <fullName evidence="1">Uncharacterized protein</fullName>
    </submittedName>
</protein>
<keyword evidence="2" id="KW-1185">Reference proteome</keyword>
<comment type="caution">
    <text evidence="1">The sequence shown here is derived from an EMBL/GenBank/DDBJ whole genome shotgun (WGS) entry which is preliminary data.</text>
</comment>
<dbReference type="EMBL" id="JAHDYR010000038">
    <property type="protein sequence ID" value="KAG9392509.1"/>
    <property type="molecule type" value="Genomic_DNA"/>
</dbReference>
<evidence type="ECO:0000313" key="1">
    <source>
        <dbReference type="EMBL" id="KAG9392509.1"/>
    </source>
</evidence>
<name>A0A8J6B1W9_9EUKA</name>
<accession>A0A8J6B1W9</accession>
<reference evidence="1" key="1">
    <citation type="submission" date="2021-05" db="EMBL/GenBank/DDBJ databases">
        <title>A free-living protist that lacks canonical eukaryotic 1 DNA replication and segregation systems.</title>
        <authorList>
            <person name="Salas-Leiva D.E."/>
            <person name="Tromer E.C."/>
            <person name="Curtis B.A."/>
            <person name="Jerlstrom-Hultqvist J."/>
            <person name="Kolisko M."/>
            <person name="Yi Z."/>
            <person name="Salas-Leiva J.S."/>
            <person name="Gallot-Lavallee L."/>
            <person name="Kops G.J.P.L."/>
            <person name="Archibald J.M."/>
            <person name="Simpson A.G.B."/>
            <person name="Roger A.J."/>
        </authorList>
    </citation>
    <scope>NUCLEOTIDE SEQUENCE</scope>
    <source>
        <strain evidence="1">BICM</strain>
    </source>
</reference>
<gene>
    <name evidence="1" type="ORF">J8273_5511</name>
</gene>